<evidence type="ECO:0000313" key="1">
    <source>
        <dbReference type="EMBL" id="OUP54549.1"/>
    </source>
</evidence>
<evidence type="ECO:0008006" key="5">
    <source>
        <dbReference type="Google" id="ProtNLM"/>
    </source>
</evidence>
<dbReference type="Proteomes" id="UP000195897">
    <property type="component" value="Unassembled WGS sequence"/>
</dbReference>
<evidence type="ECO:0000313" key="2">
    <source>
        <dbReference type="EMBL" id="OUP59470.1"/>
    </source>
</evidence>
<proteinExistence type="predicted"/>
<dbReference type="Proteomes" id="UP000195326">
    <property type="component" value="Unassembled WGS sequence"/>
</dbReference>
<accession>A0A1Y4LUE1</accession>
<dbReference type="InterPro" id="IPR025374">
    <property type="entry name" value="DUF4364"/>
</dbReference>
<dbReference type="EMBL" id="NFKK01000001">
    <property type="protein sequence ID" value="OUP54549.1"/>
    <property type="molecule type" value="Genomic_DNA"/>
</dbReference>
<dbReference type="RefSeq" id="WP_016148155.1">
    <property type="nucleotide sequence ID" value="NZ_CABKSA010000002.1"/>
</dbReference>
<name>A0A1Y4LUE1_9FIRM</name>
<gene>
    <name evidence="2" type="ORF">B5F15_05315</name>
    <name evidence="1" type="ORF">B5F17_01215</name>
</gene>
<protein>
    <recommendedName>
        <fullName evidence="5">DUF4364 domain-containing protein</fullName>
    </recommendedName>
</protein>
<dbReference type="AlphaFoldDB" id="A0A1Y4LUE1"/>
<reference evidence="3 4" key="1">
    <citation type="submission" date="2017-04" db="EMBL/GenBank/DDBJ databases">
        <title>Function of individual gut microbiota members based on whole genome sequencing of pure cultures obtained from chicken caecum.</title>
        <authorList>
            <person name="Medvecky M."/>
            <person name="Cejkova D."/>
            <person name="Polansky O."/>
            <person name="Karasova D."/>
            <person name="Kubasova T."/>
            <person name="Cizek A."/>
            <person name="Rychlik I."/>
        </authorList>
    </citation>
    <scope>NUCLEOTIDE SEQUENCE [LARGE SCALE GENOMIC DNA]</scope>
    <source>
        <strain evidence="3">An179</strain>
        <strain evidence="4">An180</strain>
    </source>
</reference>
<evidence type="ECO:0000313" key="3">
    <source>
        <dbReference type="Proteomes" id="UP000195326"/>
    </source>
</evidence>
<reference evidence="2" key="2">
    <citation type="journal article" date="2018" name="BMC Genomics">
        <title>Whole genome sequencing and function prediction of 133 gut anaerobes isolated from chicken caecum in pure cultures.</title>
        <authorList>
            <person name="Medvecky M."/>
            <person name="Cejkova D."/>
            <person name="Polansky O."/>
            <person name="Karasova D."/>
            <person name="Kubasova T."/>
            <person name="Cizek A."/>
            <person name="Rychlik I."/>
        </authorList>
    </citation>
    <scope>NUCLEOTIDE SEQUENCE</scope>
    <source>
        <strain evidence="2">An179</strain>
        <strain evidence="1">An180</strain>
    </source>
</reference>
<dbReference type="Pfam" id="PF14277">
    <property type="entry name" value="DUF4364"/>
    <property type="match status" value="1"/>
</dbReference>
<evidence type="ECO:0000313" key="4">
    <source>
        <dbReference type="Proteomes" id="UP000195897"/>
    </source>
</evidence>
<sequence length="179" mass="20563">MARYGFIKTKEDVKFLILYSMCYLPDPATFEIMLDVCTWCDDGFTWFDFKEAFDELVATGHITVADPCADTTYQISEKGREALAAFENRLPYTVREAAQRSALRVVRQAHRDAVISTHSEAVQENDYLVRMGIDEVFALEMHAANAEQASLLEKTFRAHAEEIYQTLLHAMTRDYETKE</sequence>
<organism evidence="2 3">
    <name type="scientific">Butyricicoccus pullicaecorum</name>
    <dbReference type="NCBI Taxonomy" id="501571"/>
    <lineage>
        <taxon>Bacteria</taxon>
        <taxon>Bacillati</taxon>
        <taxon>Bacillota</taxon>
        <taxon>Clostridia</taxon>
        <taxon>Eubacteriales</taxon>
        <taxon>Butyricicoccaceae</taxon>
        <taxon>Butyricicoccus</taxon>
    </lineage>
</organism>
<comment type="caution">
    <text evidence="2">The sequence shown here is derived from an EMBL/GenBank/DDBJ whole genome shotgun (WGS) entry which is preliminary data.</text>
</comment>
<dbReference type="STRING" id="501571.GCA_900143195_02848"/>
<dbReference type="EMBL" id="NFKL01000006">
    <property type="protein sequence ID" value="OUP59470.1"/>
    <property type="molecule type" value="Genomic_DNA"/>
</dbReference>